<dbReference type="Proteomes" id="UP001499979">
    <property type="component" value="Unassembled WGS sequence"/>
</dbReference>
<proteinExistence type="predicted"/>
<reference evidence="2 3" key="1">
    <citation type="journal article" date="2019" name="Int. J. Syst. Evol. Microbiol.">
        <title>The Global Catalogue of Microorganisms (GCM) 10K type strain sequencing project: providing services to taxonomists for standard genome sequencing and annotation.</title>
        <authorList>
            <consortium name="The Broad Institute Genomics Platform"/>
            <consortium name="The Broad Institute Genome Sequencing Center for Infectious Disease"/>
            <person name="Wu L."/>
            <person name="Ma J."/>
        </authorList>
    </citation>
    <scope>NUCLEOTIDE SEQUENCE [LARGE SCALE GENOMIC DNA]</scope>
    <source>
        <strain evidence="2 3">JCM 11813</strain>
    </source>
</reference>
<gene>
    <name evidence="2" type="ORF">GCM10009606_35230</name>
</gene>
<dbReference type="RefSeq" id="WP_343908928.1">
    <property type="nucleotide sequence ID" value="NZ_BAAAJE010000019.1"/>
</dbReference>
<protein>
    <submittedName>
        <fullName evidence="2">Uncharacterized protein</fullName>
    </submittedName>
</protein>
<sequence length="199" mass="19650">MLSKLTSRMTYANVASTTALVLAIGGGGAAVAAAMVPANSVGSKQIVNNSVKSVDLKNDGVTGTDVNESTLGQVPSAASAGGLTAGAISNPDSFAAGKLGVVRAYAWNNSAAADATLTNNGYTYNRSGGEVTVVHNSAGNYTITFDGLNLGGGNVVVSGYGGGANWCKVSSWGSSSIGVLCFNSAGAATDSLWTIAVSE</sequence>
<evidence type="ECO:0000313" key="2">
    <source>
        <dbReference type="EMBL" id="GAA1153833.1"/>
    </source>
</evidence>
<feature type="chain" id="PRO_5045429705" evidence="1">
    <location>
        <begin position="33"/>
        <end position="199"/>
    </location>
</feature>
<evidence type="ECO:0000313" key="3">
    <source>
        <dbReference type="Proteomes" id="UP001499979"/>
    </source>
</evidence>
<keyword evidence="3" id="KW-1185">Reference proteome</keyword>
<organism evidence="2 3">
    <name type="scientific">Nocardioides aquiterrae</name>
    <dbReference type="NCBI Taxonomy" id="203799"/>
    <lineage>
        <taxon>Bacteria</taxon>
        <taxon>Bacillati</taxon>
        <taxon>Actinomycetota</taxon>
        <taxon>Actinomycetes</taxon>
        <taxon>Propionibacteriales</taxon>
        <taxon>Nocardioidaceae</taxon>
        <taxon>Nocardioides</taxon>
    </lineage>
</organism>
<name>A0ABN1UKL9_9ACTN</name>
<dbReference type="EMBL" id="BAAAJE010000019">
    <property type="protein sequence ID" value="GAA1153833.1"/>
    <property type="molecule type" value="Genomic_DNA"/>
</dbReference>
<accession>A0ABN1UKL9</accession>
<feature type="signal peptide" evidence="1">
    <location>
        <begin position="1"/>
        <end position="32"/>
    </location>
</feature>
<evidence type="ECO:0000256" key="1">
    <source>
        <dbReference type="SAM" id="SignalP"/>
    </source>
</evidence>
<comment type="caution">
    <text evidence="2">The sequence shown here is derived from an EMBL/GenBank/DDBJ whole genome shotgun (WGS) entry which is preliminary data.</text>
</comment>
<keyword evidence="1" id="KW-0732">Signal</keyword>